<evidence type="ECO:0000256" key="2">
    <source>
        <dbReference type="ARBA" id="ARBA00022737"/>
    </source>
</evidence>
<dbReference type="SMART" id="SM00710">
    <property type="entry name" value="PbH1"/>
    <property type="match status" value="8"/>
</dbReference>
<evidence type="ECO:0000256" key="1">
    <source>
        <dbReference type="ARBA" id="ARBA00004906"/>
    </source>
</evidence>
<protein>
    <recommendedName>
        <fullName evidence="4">Periplasmic copper-binding protein NosD beta helix domain-containing protein</fullName>
    </recommendedName>
</protein>
<dbReference type="Pfam" id="PF05048">
    <property type="entry name" value="NosD"/>
    <property type="match status" value="1"/>
</dbReference>
<dbReference type="InterPro" id="IPR051550">
    <property type="entry name" value="SCF-Subunits/Alg-Epimerases"/>
</dbReference>
<dbReference type="PANTHER" id="PTHR22990:SF15">
    <property type="entry name" value="F-BOX ONLY PROTEIN 10"/>
    <property type="match status" value="1"/>
</dbReference>
<dbReference type="InterPro" id="IPR011050">
    <property type="entry name" value="Pectin_lyase_fold/virulence"/>
</dbReference>
<evidence type="ECO:0000259" key="4">
    <source>
        <dbReference type="Pfam" id="PF05048"/>
    </source>
</evidence>
<dbReference type="Gene3D" id="2.160.20.10">
    <property type="entry name" value="Single-stranded right-handed beta-helix, Pectin lyase-like"/>
    <property type="match status" value="1"/>
</dbReference>
<dbReference type="EMBL" id="CCXY01000365">
    <property type="protein sequence ID" value="CEG13603.1"/>
    <property type="molecule type" value="Genomic_DNA"/>
</dbReference>
<reference evidence="5" key="1">
    <citation type="submission" date="2014-09" db="EMBL/GenBank/DDBJ databases">
        <authorList>
            <person name="Probst J Alexander"/>
        </authorList>
    </citation>
    <scope>NUCLEOTIDE SEQUENCE</scope>
</reference>
<dbReference type="SUPFAM" id="SSF51126">
    <property type="entry name" value="Pectin lyase-like"/>
    <property type="match status" value="1"/>
</dbReference>
<keyword evidence="3" id="KW-0833">Ubl conjugation pathway</keyword>
<dbReference type="InterPro" id="IPR006626">
    <property type="entry name" value="PbH1"/>
</dbReference>
<dbReference type="NCBIfam" id="TIGR03804">
    <property type="entry name" value="para_beta_helix"/>
    <property type="match status" value="2"/>
</dbReference>
<accession>A0A098EC66</accession>
<dbReference type="InterPro" id="IPR022441">
    <property type="entry name" value="Para_beta_helix_rpt-2"/>
</dbReference>
<proteinExistence type="predicted"/>
<feature type="domain" description="Periplasmic copper-binding protein NosD beta helix" evidence="4">
    <location>
        <begin position="96"/>
        <end position="270"/>
    </location>
</feature>
<dbReference type="PANTHER" id="PTHR22990">
    <property type="entry name" value="F-BOX ONLY PROTEIN"/>
    <property type="match status" value="1"/>
</dbReference>
<evidence type="ECO:0000313" key="5">
    <source>
        <dbReference type="EMBL" id="CEG13603.1"/>
    </source>
</evidence>
<name>A0A098EC66_9ZZZZ</name>
<sequence length="611" mass="66419">MAKFKKAKIGIKFKTWTIETGIIGILFVLFASYVNADCGCIGVNTNTIYKCEDYVNESCVLNCSLICSGNGLTVNAHNIILDGNGYNLMGSEINYLGDSYTVGIITNNKENITIRNFEIRNFSNGIIPVPLSMGGSMKNYSIMNNRVHHMSSCGISLSGSSDSKIINNTCYSIKLDGIDSSPGNNNIIENNTCYNNKGGIGFYGSTTQNNTIKNNNLYNNKWGIILGWDGPNHNKILNNTIYNNTYFGIYIYYGSSFNEIYNNTIKNNKNGIFLTKCHPVTNNCYTNNVTNNTIAYNKISGNSAYGIYINSSTNNTIVSNKICENGVSDVAVFNGTINATGNLGDNNSCTLGMNYKDISTGANNSCANICTCSSNSECLSNKCVNGICKSQSKNITVGLIVKFPNNSTITKCVQVPEYANGKEIFDTAGIEINGTTSADSGFFLNCINSTCSPSDWSWYWGFEMHKINETNWSSMSVGMGPGGTSNDICDSGHYCARDGDIILFNATPNIYSSTPAAPGRSVSPSEGQICKKDNNACSNNSECLSNKCVNGICKSPTKNITVGLVIKFPNNETIKKCVEVSEYANGKEIFDTAGIELMELQVQILDFPELY</sequence>
<dbReference type="InterPro" id="IPR007742">
    <property type="entry name" value="NosD_dom"/>
</dbReference>
<evidence type="ECO:0000256" key="3">
    <source>
        <dbReference type="ARBA" id="ARBA00022786"/>
    </source>
</evidence>
<keyword evidence="2" id="KW-0677">Repeat</keyword>
<dbReference type="AlphaFoldDB" id="A0A098EC66"/>
<dbReference type="InterPro" id="IPR012334">
    <property type="entry name" value="Pectin_lyas_fold"/>
</dbReference>
<gene>
    <name evidence="5" type="ORF">MSIBF_A4270002</name>
</gene>
<comment type="pathway">
    <text evidence="1">Protein modification; protein ubiquitination.</text>
</comment>
<organism evidence="5">
    <name type="scientific">groundwater metagenome</name>
    <dbReference type="NCBI Taxonomy" id="717931"/>
    <lineage>
        <taxon>unclassified sequences</taxon>
        <taxon>metagenomes</taxon>
        <taxon>ecological metagenomes</taxon>
    </lineage>
</organism>